<evidence type="ECO:0000256" key="2">
    <source>
        <dbReference type="ARBA" id="ARBA00022946"/>
    </source>
</evidence>
<organism evidence="3 4">
    <name type="scientific">Phyllotreta striolata</name>
    <name type="common">Striped flea beetle</name>
    <name type="synonym">Crioceris striolata</name>
    <dbReference type="NCBI Taxonomy" id="444603"/>
    <lineage>
        <taxon>Eukaryota</taxon>
        <taxon>Metazoa</taxon>
        <taxon>Ecdysozoa</taxon>
        <taxon>Arthropoda</taxon>
        <taxon>Hexapoda</taxon>
        <taxon>Insecta</taxon>
        <taxon>Pterygota</taxon>
        <taxon>Neoptera</taxon>
        <taxon>Endopterygota</taxon>
        <taxon>Coleoptera</taxon>
        <taxon>Polyphaga</taxon>
        <taxon>Cucujiformia</taxon>
        <taxon>Chrysomeloidea</taxon>
        <taxon>Chrysomelidae</taxon>
        <taxon>Galerucinae</taxon>
        <taxon>Alticini</taxon>
        <taxon>Phyllotreta</taxon>
    </lineage>
</organism>
<keyword evidence="4" id="KW-1185">Reference proteome</keyword>
<dbReference type="GO" id="GO:0006393">
    <property type="term" value="P:termination of mitochondrial transcription"/>
    <property type="evidence" value="ECO:0007669"/>
    <property type="project" value="TreeGrafter"/>
</dbReference>
<dbReference type="AlphaFoldDB" id="A0A9N9XJ10"/>
<keyword evidence="2" id="KW-0809">Transit peptide</keyword>
<evidence type="ECO:0000256" key="1">
    <source>
        <dbReference type="ARBA" id="ARBA00007692"/>
    </source>
</evidence>
<sequence length="498" mass="59146">MLRFYFILENRFKNIKQYKTLCYNTNTNVNSQILTDLLGISHKEAKLYIDKYKLFNKDGELLTQNIRICQSIGYRNKDILNSRSLLSVHPTELEQHYKALEEGGFSNITAHVLAKARTFMRRLIMELKGINLIPYSLNVSENLVSFIEDKNIVTRMKTDYSDEILWKDVHLAVLKNYLMLRLDGTEEEIEKLLRIHTFVRNKSFRVIQKNIKIAEELGFGARKIIKHGYLLANCPSYTETTLRDLGDLAGMNMRQAMWQYPKLIMTPPRNIIKIYGILKEFDISDEIIRKQPNVFHMSPETVKLRLQEIEKCPDMKILFQHPKFLALVVHHNRAKTRLDFLQQSQLRCATLSILKTNVRYEYEEYVKEGKDVNKVSDLLHYLERLFSITRHELKKKISRHPYYLQVPLKDMQTTYDYLLMNRFSKESIYKIVYILLYPIDKVEKAHDELRNSSNYNYKSLSQINKLNLMLYFMEKEYHFTGNGIWKNDKKPEYTEKSI</sequence>
<dbReference type="InterPro" id="IPR038538">
    <property type="entry name" value="MTERF_sf"/>
</dbReference>
<dbReference type="GO" id="GO:0003676">
    <property type="term" value="F:nucleic acid binding"/>
    <property type="evidence" value="ECO:0007669"/>
    <property type="project" value="InterPro"/>
</dbReference>
<dbReference type="EMBL" id="OU900094">
    <property type="protein sequence ID" value="CAG9854185.1"/>
    <property type="molecule type" value="Genomic_DNA"/>
</dbReference>
<dbReference type="PANTHER" id="PTHR15437">
    <property type="entry name" value="TRANSCRIPTION TERMINATION FACTOR, MITOCHONDRIAL"/>
    <property type="match status" value="1"/>
</dbReference>
<evidence type="ECO:0008006" key="5">
    <source>
        <dbReference type="Google" id="ProtNLM"/>
    </source>
</evidence>
<dbReference type="InterPro" id="IPR003690">
    <property type="entry name" value="MTERF"/>
</dbReference>
<comment type="similarity">
    <text evidence="1">Belongs to the mTERF family.</text>
</comment>
<protein>
    <recommendedName>
        <fullName evidence="5">Transcription termination factor 5, mitochondrial</fullName>
    </recommendedName>
</protein>
<dbReference type="Gene3D" id="1.25.70.10">
    <property type="entry name" value="Transcription termination factor 3, mitochondrial"/>
    <property type="match status" value="1"/>
</dbReference>
<gene>
    <name evidence="3" type="ORF">PHYEVI_LOCUS649</name>
</gene>
<name>A0A9N9XJ10_PHYSR</name>
<reference evidence="3" key="1">
    <citation type="submission" date="2022-01" db="EMBL/GenBank/DDBJ databases">
        <authorList>
            <person name="King R."/>
        </authorList>
    </citation>
    <scope>NUCLEOTIDE SEQUENCE</scope>
</reference>
<dbReference type="Proteomes" id="UP001153712">
    <property type="component" value="Chromosome 1"/>
</dbReference>
<evidence type="ECO:0000313" key="4">
    <source>
        <dbReference type="Proteomes" id="UP001153712"/>
    </source>
</evidence>
<dbReference type="PANTHER" id="PTHR15437:SF7">
    <property type="entry name" value="TRANSCRIPTION TERMINATION FACTOR 5, MITOCHONDRIAL"/>
    <property type="match status" value="1"/>
</dbReference>
<dbReference type="GO" id="GO:0005759">
    <property type="term" value="C:mitochondrial matrix"/>
    <property type="evidence" value="ECO:0007669"/>
    <property type="project" value="TreeGrafter"/>
</dbReference>
<accession>A0A9N9XJ10</accession>
<dbReference type="OrthoDB" id="10064535at2759"/>
<proteinExistence type="inferred from homology"/>
<evidence type="ECO:0000313" key="3">
    <source>
        <dbReference type="EMBL" id="CAG9854185.1"/>
    </source>
</evidence>